<proteinExistence type="predicted"/>
<sequence>MCTSNNLPGPEEVDLSEALNGPEAEQWKLAMREELQSFEYNDAWELIDIPSDTSIVQCKWVFHKKIDVNDKVRYRARLVAKGFSQRSGIDYVDTFAPVVKHSTLRMLFALSTQWDTGTEGSGGNTGPGYHT</sequence>
<accession>A0ABD0SBE4</accession>
<dbReference type="AlphaFoldDB" id="A0ABD0SBE4"/>
<dbReference type="EMBL" id="JBEDNZ010000024">
    <property type="protein sequence ID" value="KAL0811375.1"/>
    <property type="molecule type" value="Genomic_DNA"/>
</dbReference>
<evidence type="ECO:0000313" key="3">
    <source>
        <dbReference type="Proteomes" id="UP001549921"/>
    </source>
</evidence>
<organism evidence="2 3">
    <name type="scientific">Loxostege sticticalis</name>
    <name type="common">Beet webworm moth</name>
    <dbReference type="NCBI Taxonomy" id="481309"/>
    <lineage>
        <taxon>Eukaryota</taxon>
        <taxon>Metazoa</taxon>
        <taxon>Ecdysozoa</taxon>
        <taxon>Arthropoda</taxon>
        <taxon>Hexapoda</taxon>
        <taxon>Insecta</taxon>
        <taxon>Pterygota</taxon>
        <taxon>Neoptera</taxon>
        <taxon>Endopterygota</taxon>
        <taxon>Lepidoptera</taxon>
        <taxon>Glossata</taxon>
        <taxon>Ditrysia</taxon>
        <taxon>Pyraloidea</taxon>
        <taxon>Crambidae</taxon>
        <taxon>Pyraustinae</taxon>
        <taxon>Loxostege</taxon>
    </lineage>
</organism>
<feature type="domain" description="Reverse transcriptase Ty1/copia-type" evidence="1">
    <location>
        <begin position="41"/>
        <end position="113"/>
    </location>
</feature>
<protein>
    <recommendedName>
        <fullName evidence="1">Reverse transcriptase Ty1/copia-type domain-containing protein</fullName>
    </recommendedName>
</protein>
<dbReference type="Proteomes" id="UP001549921">
    <property type="component" value="Unassembled WGS sequence"/>
</dbReference>
<evidence type="ECO:0000313" key="2">
    <source>
        <dbReference type="EMBL" id="KAL0811375.1"/>
    </source>
</evidence>
<reference evidence="2 3" key="1">
    <citation type="submission" date="2024-06" db="EMBL/GenBank/DDBJ databases">
        <title>A chromosome-level genome assembly of beet webworm, Loxostege sticticalis.</title>
        <authorList>
            <person name="Zhang Y."/>
        </authorList>
    </citation>
    <scope>NUCLEOTIDE SEQUENCE [LARGE SCALE GENOMIC DNA]</scope>
    <source>
        <strain evidence="2">AQ028</strain>
        <tissue evidence="2">Male pupae</tissue>
    </source>
</reference>
<comment type="caution">
    <text evidence="2">The sequence shown here is derived from an EMBL/GenBank/DDBJ whole genome shotgun (WGS) entry which is preliminary data.</text>
</comment>
<dbReference type="InterPro" id="IPR013103">
    <property type="entry name" value="RVT_2"/>
</dbReference>
<dbReference type="Pfam" id="PF07727">
    <property type="entry name" value="RVT_2"/>
    <property type="match status" value="1"/>
</dbReference>
<name>A0ABD0SBE4_LOXSC</name>
<evidence type="ECO:0000259" key="1">
    <source>
        <dbReference type="Pfam" id="PF07727"/>
    </source>
</evidence>
<gene>
    <name evidence="2" type="ORF">ABMA28_009784</name>
</gene>